<sequence>MRQLYVIGLGPGDPNLITVRGSEILSKAEVVFVPYSTGTNRSLALSIVEKYSKAEIVTLGFPMKKDVDPKDLERIGEEICSKSKSLSAFVTLGDPSLYSTFFRVSNYLGCFNSVEIVPGVSSITACASKAFMPLALRNEAIAIIPADRLDLISKVKQDFETIIVLKGNENLDKISEELKDDYDLLYARRCYLDGEKVIPWSENEYDKDYFSMLICKVRNNEKG</sequence>
<protein>
    <submittedName>
        <fullName evidence="9">Cobalt-precorrin-2 C(20)-methyltransferase</fullName>
    </submittedName>
</protein>
<keyword evidence="4 9" id="KW-0489">Methyltransferase</keyword>
<evidence type="ECO:0000256" key="5">
    <source>
        <dbReference type="ARBA" id="ARBA00022679"/>
    </source>
</evidence>
<dbReference type="InterPro" id="IPR012382">
    <property type="entry name" value="CobI/CbiL"/>
</dbReference>
<dbReference type="Gene3D" id="3.40.1010.10">
    <property type="entry name" value="Cobalt-precorrin-4 Transmethylase, Domain 1"/>
    <property type="match status" value="1"/>
</dbReference>
<dbReference type="CDD" id="cd11645">
    <property type="entry name" value="Precorrin_2_C20_MT"/>
    <property type="match status" value="1"/>
</dbReference>
<accession>A0A0U2Y0Z8</accession>
<dbReference type="PANTHER" id="PTHR43467">
    <property type="entry name" value="COBALT-PRECORRIN-2 C(20)-METHYLTRANSFERASE"/>
    <property type="match status" value="1"/>
</dbReference>
<dbReference type="GO" id="GO:0032259">
    <property type="term" value="P:methylation"/>
    <property type="evidence" value="ECO:0007669"/>
    <property type="project" value="UniProtKB-KW"/>
</dbReference>
<dbReference type="Gene3D" id="3.30.950.10">
    <property type="entry name" value="Methyltransferase, Cobalt-precorrin-4 Transmethylase, Domain 2"/>
    <property type="match status" value="1"/>
</dbReference>
<dbReference type="InterPro" id="IPR006364">
    <property type="entry name" value="CobI/CbiL/CobIJ_dom"/>
</dbReference>
<name>A0A0U2Y0Z8_9CREN</name>
<dbReference type="SUPFAM" id="SSF53790">
    <property type="entry name" value="Tetrapyrrole methylase"/>
    <property type="match status" value="1"/>
</dbReference>
<dbReference type="PaxDb" id="1435377-SUSAZ_02025"/>
<evidence type="ECO:0000313" key="11">
    <source>
        <dbReference type="Proteomes" id="UP000060043"/>
    </source>
</evidence>
<evidence type="ECO:0000313" key="12">
    <source>
        <dbReference type="Proteomes" id="UP000065473"/>
    </source>
</evidence>
<evidence type="ECO:0000256" key="3">
    <source>
        <dbReference type="ARBA" id="ARBA00022573"/>
    </source>
</evidence>
<dbReference type="Pfam" id="PF00590">
    <property type="entry name" value="TP_methylase"/>
    <property type="match status" value="1"/>
</dbReference>
<dbReference type="NCBIfam" id="NF004062">
    <property type="entry name" value="PRK05576.1-5"/>
    <property type="match status" value="1"/>
</dbReference>
<dbReference type="UniPathway" id="UPA00148"/>
<evidence type="ECO:0000256" key="1">
    <source>
        <dbReference type="ARBA" id="ARBA00004953"/>
    </source>
</evidence>
<evidence type="ECO:0000256" key="4">
    <source>
        <dbReference type="ARBA" id="ARBA00022603"/>
    </source>
</evidence>
<dbReference type="EMBL" id="CP013695">
    <property type="protein sequence ID" value="ALU31962.1"/>
    <property type="molecule type" value="Genomic_DNA"/>
</dbReference>
<dbReference type="PROSITE" id="PS00839">
    <property type="entry name" value="SUMT_1"/>
    <property type="match status" value="1"/>
</dbReference>
<dbReference type="STRING" id="1435377.SUSAZ_02025"/>
<reference evidence="11 12" key="1">
    <citation type="submission" date="2015-12" db="EMBL/GenBank/DDBJ databases">
        <title>A stable core within a dynamic pangenome in Sulfolobus acidocaldarius.</title>
        <authorList>
            <person name="Anderson R."/>
            <person name="Kouris A."/>
            <person name="Seward C."/>
            <person name="Campbell K."/>
            <person name="Whitaker R."/>
        </authorList>
    </citation>
    <scope>NUCLEOTIDE SEQUENCE [LARGE SCALE GENOMIC DNA]</scope>
    <source>
        <strain evidence="9 12">GG12-C01-09</strain>
        <strain evidence="10 11">NG05B_CO5_07</strain>
    </source>
</reference>
<dbReference type="InterPro" id="IPR014777">
    <property type="entry name" value="4pyrrole_Mease_sub1"/>
</dbReference>
<comment type="pathway">
    <text evidence="1">Cofactor biosynthesis; adenosylcobalamin biosynthesis.</text>
</comment>
<dbReference type="NCBIfam" id="TIGR01467">
    <property type="entry name" value="cobI_cbiL"/>
    <property type="match status" value="1"/>
</dbReference>
<evidence type="ECO:0000313" key="10">
    <source>
        <dbReference type="EMBL" id="ALU31962.1"/>
    </source>
</evidence>
<dbReference type="InterPro" id="IPR003043">
    <property type="entry name" value="Uropor_MeTrfase_CS"/>
</dbReference>
<dbReference type="InterPro" id="IPR000878">
    <property type="entry name" value="4pyrrol_Mease"/>
</dbReference>
<evidence type="ECO:0000259" key="8">
    <source>
        <dbReference type="Pfam" id="PF00590"/>
    </source>
</evidence>
<evidence type="ECO:0000256" key="2">
    <source>
        <dbReference type="ARBA" id="ARBA00005879"/>
    </source>
</evidence>
<dbReference type="GO" id="GO:0030788">
    <property type="term" value="F:precorrin-2 C20-methyltransferase activity"/>
    <property type="evidence" value="ECO:0007669"/>
    <property type="project" value="InterPro"/>
</dbReference>
<dbReference type="GO" id="GO:0009236">
    <property type="term" value="P:cobalamin biosynthetic process"/>
    <property type="evidence" value="ECO:0007669"/>
    <property type="project" value="UniProtKB-UniRule"/>
</dbReference>
<comment type="similarity">
    <text evidence="2 7">Belongs to the precorrin methyltransferase family.</text>
</comment>
<organism evidence="9 12">
    <name type="scientific">Sulfolobus acidocaldarius</name>
    <dbReference type="NCBI Taxonomy" id="2285"/>
    <lineage>
        <taxon>Archaea</taxon>
        <taxon>Thermoproteota</taxon>
        <taxon>Thermoprotei</taxon>
        <taxon>Sulfolobales</taxon>
        <taxon>Sulfolobaceae</taxon>
        <taxon>Sulfolobus</taxon>
    </lineage>
</organism>
<feature type="domain" description="Tetrapyrrole methylase" evidence="8">
    <location>
        <begin position="4"/>
        <end position="200"/>
    </location>
</feature>
<keyword evidence="5 9" id="KW-0808">Transferase</keyword>
<keyword evidence="6" id="KW-0949">S-adenosyl-L-methionine</keyword>
<dbReference type="RefSeq" id="WP_011277313.1">
    <property type="nucleotide sequence ID" value="NZ_BHWZ01000001.1"/>
</dbReference>
<proteinExistence type="inferred from homology"/>
<dbReference type="Proteomes" id="UP000060043">
    <property type="component" value="Chromosome"/>
</dbReference>
<dbReference type="GeneID" id="14550924"/>
<dbReference type="PIRSF" id="PIRSF036427">
    <property type="entry name" value="Precrrn-2_mtase"/>
    <property type="match status" value="1"/>
</dbReference>
<dbReference type="InterPro" id="IPR014776">
    <property type="entry name" value="4pyrrole_Mease_sub2"/>
</dbReference>
<evidence type="ECO:0000256" key="7">
    <source>
        <dbReference type="PIRNR" id="PIRNR036427"/>
    </source>
</evidence>
<gene>
    <name evidence="9" type="ORF">ATY89_04310</name>
    <name evidence="10" type="ORF">ATZ20_07335</name>
</gene>
<dbReference type="InterPro" id="IPR035996">
    <property type="entry name" value="4pyrrol_Methylase_sf"/>
</dbReference>
<evidence type="ECO:0000256" key="6">
    <source>
        <dbReference type="ARBA" id="ARBA00022691"/>
    </source>
</evidence>
<dbReference type="PANTHER" id="PTHR43467:SF2">
    <property type="entry name" value="COBALT-PRECORRIN-2 C(20)-METHYLTRANSFERASE"/>
    <property type="match status" value="1"/>
</dbReference>
<dbReference type="OrthoDB" id="23546at2157"/>
<evidence type="ECO:0000313" key="9">
    <source>
        <dbReference type="EMBL" id="ALU29233.1"/>
    </source>
</evidence>
<dbReference type="Proteomes" id="UP000065473">
    <property type="component" value="Chromosome"/>
</dbReference>
<dbReference type="OMA" id="LYGSFMH"/>
<dbReference type="AlphaFoldDB" id="A0A0U2Y0Z8"/>
<keyword evidence="3" id="KW-0169">Cobalamin biosynthesis</keyword>
<dbReference type="EMBL" id="CP013694">
    <property type="protein sequence ID" value="ALU29233.1"/>
    <property type="molecule type" value="Genomic_DNA"/>
</dbReference>